<evidence type="ECO:0000256" key="13">
    <source>
        <dbReference type="ARBA" id="ARBA00023136"/>
    </source>
</evidence>
<dbReference type="SMART" id="SM00387">
    <property type="entry name" value="HATPase_c"/>
    <property type="match status" value="1"/>
</dbReference>
<dbReference type="GO" id="GO:0000155">
    <property type="term" value="F:phosphorelay sensor kinase activity"/>
    <property type="evidence" value="ECO:0007669"/>
    <property type="project" value="InterPro"/>
</dbReference>
<evidence type="ECO:0000256" key="7">
    <source>
        <dbReference type="ARBA" id="ARBA00022692"/>
    </source>
</evidence>
<keyword evidence="17" id="KW-1185">Reference proteome</keyword>
<feature type="transmembrane region" description="Helical" evidence="14">
    <location>
        <begin position="5"/>
        <end position="23"/>
    </location>
</feature>
<evidence type="ECO:0000256" key="10">
    <source>
        <dbReference type="ARBA" id="ARBA00022840"/>
    </source>
</evidence>
<dbReference type="InterPro" id="IPR036097">
    <property type="entry name" value="HisK_dim/P_sf"/>
</dbReference>
<evidence type="ECO:0000256" key="2">
    <source>
        <dbReference type="ARBA" id="ARBA00004651"/>
    </source>
</evidence>
<evidence type="ECO:0000256" key="4">
    <source>
        <dbReference type="ARBA" id="ARBA00022475"/>
    </source>
</evidence>
<accession>A0A7W5B561</accession>
<evidence type="ECO:0000256" key="3">
    <source>
        <dbReference type="ARBA" id="ARBA00012438"/>
    </source>
</evidence>
<dbReference type="SUPFAM" id="SSF47384">
    <property type="entry name" value="Homodimeric domain of signal transducing histidine kinase"/>
    <property type="match status" value="1"/>
</dbReference>
<gene>
    <name evidence="16" type="ORF">FHS18_006722</name>
</gene>
<dbReference type="Gene3D" id="1.10.287.130">
    <property type="match status" value="1"/>
</dbReference>
<evidence type="ECO:0000256" key="5">
    <source>
        <dbReference type="ARBA" id="ARBA00022553"/>
    </source>
</evidence>
<keyword evidence="11 14" id="KW-1133">Transmembrane helix</keyword>
<evidence type="ECO:0000313" key="16">
    <source>
        <dbReference type="EMBL" id="MBB3114600.1"/>
    </source>
</evidence>
<evidence type="ECO:0000259" key="15">
    <source>
        <dbReference type="PROSITE" id="PS50109"/>
    </source>
</evidence>
<keyword evidence="13 14" id="KW-0472">Membrane</keyword>
<dbReference type="PANTHER" id="PTHR43065:SF46">
    <property type="entry name" value="C4-DICARBOXYLATE TRANSPORT SENSOR PROTEIN DCTB"/>
    <property type="match status" value="1"/>
</dbReference>
<evidence type="ECO:0000313" key="17">
    <source>
        <dbReference type="Proteomes" id="UP000570361"/>
    </source>
</evidence>
<dbReference type="EMBL" id="JACHXK010000036">
    <property type="protein sequence ID" value="MBB3114600.1"/>
    <property type="molecule type" value="Genomic_DNA"/>
</dbReference>
<dbReference type="GO" id="GO:0005886">
    <property type="term" value="C:plasma membrane"/>
    <property type="evidence" value="ECO:0007669"/>
    <property type="project" value="UniProtKB-SubCell"/>
</dbReference>
<dbReference type="PANTHER" id="PTHR43065">
    <property type="entry name" value="SENSOR HISTIDINE KINASE"/>
    <property type="match status" value="1"/>
</dbReference>
<dbReference type="InterPro" id="IPR004358">
    <property type="entry name" value="Sig_transdc_His_kin-like_C"/>
</dbReference>
<dbReference type="RefSeq" id="WP_183604629.1">
    <property type="nucleotide sequence ID" value="NZ_JACHXK010000036.1"/>
</dbReference>
<keyword evidence="5" id="KW-0597">Phosphoprotein</keyword>
<keyword evidence="10" id="KW-0067">ATP-binding</keyword>
<dbReference type="InterPro" id="IPR003661">
    <property type="entry name" value="HisK_dim/P_dom"/>
</dbReference>
<protein>
    <recommendedName>
        <fullName evidence="3">histidine kinase</fullName>
        <ecNumber evidence="3">2.7.13.3</ecNumber>
    </recommendedName>
</protein>
<feature type="transmembrane region" description="Helical" evidence="14">
    <location>
        <begin position="68"/>
        <end position="90"/>
    </location>
</feature>
<feature type="transmembrane region" description="Helical" evidence="14">
    <location>
        <begin position="128"/>
        <end position="148"/>
    </location>
</feature>
<keyword evidence="6 16" id="KW-0808">Transferase</keyword>
<dbReference type="InterPro" id="IPR005467">
    <property type="entry name" value="His_kinase_dom"/>
</dbReference>
<dbReference type="EC" id="2.7.13.3" evidence="3"/>
<dbReference type="InterPro" id="IPR011620">
    <property type="entry name" value="Sig_transdc_His_kinase_LytS_TM"/>
</dbReference>
<comment type="subcellular location">
    <subcellularLocation>
        <location evidence="2">Cell membrane</location>
        <topology evidence="2">Multi-pass membrane protein</topology>
    </subcellularLocation>
</comment>
<dbReference type="SUPFAM" id="SSF55874">
    <property type="entry name" value="ATPase domain of HSP90 chaperone/DNA topoisomerase II/histidine kinase"/>
    <property type="match status" value="1"/>
</dbReference>
<feature type="transmembrane region" description="Helical" evidence="14">
    <location>
        <begin position="96"/>
        <end position="116"/>
    </location>
</feature>
<dbReference type="Pfam" id="PF00512">
    <property type="entry name" value="HisKA"/>
    <property type="match status" value="1"/>
</dbReference>
<evidence type="ECO:0000256" key="14">
    <source>
        <dbReference type="SAM" id="Phobius"/>
    </source>
</evidence>
<dbReference type="PRINTS" id="PR00344">
    <property type="entry name" value="BCTRLSENSOR"/>
</dbReference>
<evidence type="ECO:0000256" key="11">
    <source>
        <dbReference type="ARBA" id="ARBA00022989"/>
    </source>
</evidence>
<organism evidence="16 17">
    <name type="scientific">Paenibacillus phyllosphaerae</name>
    <dbReference type="NCBI Taxonomy" id="274593"/>
    <lineage>
        <taxon>Bacteria</taxon>
        <taxon>Bacillati</taxon>
        <taxon>Bacillota</taxon>
        <taxon>Bacilli</taxon>
        <taxon>Bacillales</taxon>
        <taxon>Paenibacillaceae</taxon>
        <taxon>Paenibacillus</taxon>
    </lineage>
</organism>
<sequence length="425" mass="46965">MFEQILLLDVLITLVPTFIYGIFHEKIGNNPYAFGLLQGIASMLCLAIPIYDYGLYWDLRYIPLVIGFLYGGPKAGLIVLACILGMRTYIGGDAVVFGYISALLSATVPYIQSKSFKKLTGRGRFKRALLVGSWPGLVMLFILTSYLLMQDVQAVTLEQLFKISFFTLALFFGLTIATTLNEAIIERETMKKELLRAEKINTIGELAASIAHEIRNPLTVVKGFLQLNSERKEGQLAYIPIMLEELGRAEAIINDYLNVSRPKLEKIERFELAPMMANMKILLDPLANIEGVILLSDLDEGLYLETDRARLQQALINLIKNAIEATPSGGVVTLRLKRRGHEGVITIADTGRGMSEGELSRLGTLFYSTKEKGTGLGTSVSLRIIEMMHGQISFKSELNVGTEITVVLPLQQDVRPSKAKLGGVG</sequence>
<evidence type="ECO:0000256" key="6">
    <source>
        <dbReference type="ARBA" id="ARBA00022679"/>
    </source>
</evidence>
<evidence type="ECO:0000256" key="1">
    <source>
        <dbReference type="ARBA" id="ARBA00000085"/>
    </source>
</evidence>
<evidence type="ECO:0000256" key="12">
    <source>
        <dbReference type="ARBA" id="ARBA00023012"/>
    </source>
</evidence>
<dbReference type="CDD" id="cd00082">
    <property type="entry name" value="HisKA"/>
    <property type="match status" value="1"/>
</dbReference>
<feature type="transmembrane region" description="Helical" evidence="14">
    <location>
        <begin position="35"/>
        <end position="56"/>
    </location>
</feature>
<dbReference type="Gene3D" id="3.30.565.10">
    <property type="entry name" value="Histidine kinase-like ATPase, C-terminal domain"/>
    <property type="match status" value="1"/>
</dbReference>
<dbReference type="Pfam" id="PF07694">
    <property type="entry name" value="5TM-5TMR_LYT"/>
    <property type="match status" value="1"/>
</dbReference>
<proteinExistence type="predicted"/>
<dbReference type="AlphaFoldDB" id="A0A7W5B561"/>
<keyword evidence="9 16" id="KW-0418">Kinase</keyword>
<dbReference type="GO" id="GO:0005524">
    <property type="term" value="F:ATP binding"/>
    <property type="evidence" value="ECO:0007669"/>
    <property type="project" value="UniProtKB-KW"/>
</dbReference>
<comment type="catalytic activity">
    <reaction evidence="1">
        <text>ATP + protein L-histidine = ADP + protein N-phospho-L-histidine.</text>
        <dbReference type="EC" id="2.7.13.3"/>
    </reaction>
</comment>
<keyword evidence="4" id="KW-1003">Cell membrane</keyword>
<evidence type="ECO:0000256" key="9">
    <source>
        <dbReference type="ARBA" id="ARBA00022777"/>
    </source>
</evidence>
<evidence type="ECO:0000256" key="8">
    <source>
        <dbReference type="ARBA" id="ARBA00022741"/>
    </source>
</evidence>
<dbReference type="GO" id="GO:0071555">
    <property type="term" value="P:cell wall organization"/>
    <property type="evidence" value="ECO:0007669"/>
    <property type="project" value="InterPro"/>
</dbReference>
<dbReference type="CDD" id="cd00075">
    <property type="entry name" value="HATPase"/>
    <property type="match status" value="1"/>
</dbReference>
<dbReference type="PROSITE" id="PS50109">
    <property type="entry name" value="HIS_KIN"/>
    <property type="match status" value="1"/>
</dbReference>
<dbReference type="InterPro" id="IPR003594">
    <property type="entry name" value="HATPase_dom"/>
</dbReference>
<keyword evidence="12" id="KW-0902">Two-component regulatory system</keyword>
<feature type="domain" description="Histidine kinase" evidence="15">
    <location>
        <begin position="209"/>
        <end position="412"/>
    </location>
</feature>
<keyword evidence="7 14" id="KW-0812">Transmembrane</keyword>
<keyword evidence="8" id="KW-0547">Nucleotide-binding</keyword>
<dbReference type="InterPro" id="IPR036890">
    <property type="entry name" value="HATPase_C_sf"/>
</dbReference>
<feature type="transmembrane region" description="Helical" evidence="14">
    <location>
        <begin position="160"/>
        <end position="180"/>
    </location>
</feature>
<name>A0A7W5B561_9BACL</name>
<dbReference type="SMART" id="SM00388">
    <property type="entry name" value="HisKA"/>
    <property type="match status" value="1"/>
</dbReference>
<reference evidence="16 17" key="1">
    <citation type="submission" date="2020-08" db="EMBL/GenBank/DDBJ databases">
        <title>Genomic Encyclopedia of Type Strains, Phase III (KMG-III): the genomes of soil and plant-associated and newly described type strains.</title>
        <authorList>
            <person name="Whitman W."/>
        </authorList>
    </citation>
    <scope>NUCLEOTIDE SEQUENCE [LARGE SCALE GENOMIC DNA]</scope>
    <source>
        <strain evidence="16 17">CECT 5862</strain>
    </source>
</reference>
<comment type="caution">
    <text evidence="16">The sequence shown here is derived from an EMBL/GenBank/DDBJ whole genome shotgun (WGS) entry which is preliminary data.</text>
</comment>
<dbReference type="Pfam" id="PF02518">
    <property type="entry name" value="HATPase_c"/>
    <property type="match status" value="1"/>
</dbReference>
<dbReference type="Proteomes" id="UP000570361">
    <property type="component" value="Unassembled WGS sequence"/>
</dbReference>